<organism evidence="9 10">
    <name type="scientific">Halorarum salinum</name>
    <dbReference type="NCBI Taxonomy" id="2743089"/>
    <lineage>
        <taxon>Archaea</taxon>
        <taxon>Methanobacteriati</taxon>
        <taxon>Methanobacteriota</taxon>
        <taxon>Stenosarchaea group</taxon>
        <taxon>Halobacteria</taxon>
        <taxon>Halobacteriales</taxon>
        <taxon>Haloferacaceae</taxon>
        <taxon>Halorarum</taxon>
    </lineage>
</organism>
<dbReference type="Proteomes" id="UP000509626">
    <property type="component" value="Chromosome"/>
</dbReference>
<dbReference type="NCBIfam" id="TIGR00229">
    <property type="entry name" value="sensory_box"/>
    <property type="match status" value="3"/>
</dbReference>
<dbReference type="PROSITE" id="PS50113">
    <property type="entry name" value="PAC"/>
    <property type="match status" value="2"/>
</dbReference>
<dbReference type="EC" id="2.7.13.3" evidence="2"/>
<dbReference type="InterPro" id="IPR036890">
    <property type="entry name" value="HATPase_C_sf"/>
</dbReference>
<dbReference type="SUPFAM" id="SSF55874">
    <property type="entry name" value="ATPase domain of HSP90 chaperone/DNA topoisomerase II/histidine kinase"/>
    <property type="match status" value="1"/>
</dbReference>
<dbReference type="Pfam" id="PF08448">
    <property type="entry name" value="PAS_4"/>
    <property type="match status" value="2"/>
</dbReference>
<dbReference type="InterPro" id="IPR001610">
    <property type="entry name" value="PAC"/>
</dbReference>
<dbReference type="InterPro" id="IPR003594">
    <property type="entry name" value="HATPase_dom"/>
</dbReference>
<dbReference type="Pfam" id="PF13426">
    <property type="entry name" value="PAS_9"/>
    <property type="match status" value="1"/>
</dbReference>
<evidence type="ECO:0000256" key="3">
    <source>
        <dbReference type="ARBA" id="ARBA00022553"/>
    </source>
</evidence>
<keyword evidence="5" id="KW-0418">Kinase</keyword>
<dbReference type="PANTHER" id="PTHR43304">
    <property type="entry name" value="PHYTOCHROME-LIKE PROTEIN CPH1"/>
    <property type="match status" value="1"/>
</dbReference>
<evidence type="ECO:0000256" key="4">
    <source>
        <dbReference type="ARBA" id="ARBA00022679"/>
    </source>
</evidence>
<evidence type="ECO:0000259" key="7">
    <source>
        <dbReference type="PROSITE" id="PS50112"/>
    </source>
</evidence>
<dbReference type="PROSITE" id="PS50112">
    <property type="entry name" value="PAS"/>
    <property type="match status" value="3"/>
</dbReference>
<comment type="catalytic activity">
    <reaction evidence="1">
        <text>ATP + protein L-histidine = ADP + protein N-phospho-L-histidine.</text>
        <dbReference type="EC" id="2.7.13.3"/>
    </reaction>
</comment>
<dbReference type="AlphaFoldDB" id="A0A7D5QFW7"/>
<dbReference type="SUPFAM" id="SSF47384">
    <property type="entry name" value="Homodimeric domain of signal transducing histidine kinase"/>
    <property type="match status" value="1"/>
</dbReference>
<dbReference type="SMART" id="SM00387">
    <property type="entry name" value="HATPase_c"/>
    <property type="match status" value="1"/>
</dbReference>
<protein>
    <recommendedName>
        <fullName evidence="2">histidine kinase</fullName>
        <ecNumber evidence="2">2.7.13.3</ecNumber>
    </recommendedName>
</protein>
<dbReference type="GO" id="GO:0000155">
    <property type="term" value="F:phosphorelay sensor kinase activity"/>
    <property type="evidence" value="ECO:0007669"/>
    <property type="project" value="InterPro"/>
</dbReference>
<evidence type="ECO:0000256" key="1">
    <source>
        <dbReference type="ARBA" id="ARBA00000085"/>
    </source>
</evidence>
<dbReference type="InterPro" id="IPR004358">
    <property type="entry name" value="Sig_transdc_His_kin-like_C"/>
</dbReference>
<feature type="domain" description="Histidine kinase" evidence="6">
    <location>
        <begin position="475"/>
        <end position="688"/>
    </location>
</feature>
<dbReference type="PANTHER" id="PTHR43304:SF1">
    <property type="entry name" value="PAC DOMAIN-CONTAINING PROTEIN"/>
    <property type="match status" value="1"/>
</dbReference>
<evidence type="ECO:0000256" key="2">
    <source>
        <dbReference type="ARBA" id="ARBA00012438"/>
    </source>
</evidence>
<dbReference type="Gene3D" id="1.10.287.130">
    <property type="match status" value="1"/>
</dbReference>
<dbReference type="Gene3D" id="3.30.565.10">
    <property type="entry name" value="Histidine kinase-like ATPase, C-terminal domain"/>
    <property type="match status" value="1"/>
</dbReference>
<keyword evidence="10" id="KW-1185">Reference proteome</keyword>
<dbReference type="KEGG" id="halu:HUG12_19235"/>
<evidence type="ECO:0000259" key="8">
    <source>
        <dbReference type="PROSITE" id="PS50113"/>
    </source>
</evidence>
<dbReference type="FunFam" id="3.30.565.10:FF:000006">
    <property type="entry name" value="Sensor histidine kinase WalK"/>
    <property type="match status" value="1"/>
</dbReference>
<evidence type="ECO:0000313" key="9">
    <source>
        <dbReference type="EMBL" id="QLG63741.1"/>
    </source>
</evidence>
<dbReference type="InterPro" id="IPR000700">
    <property type="entry name" value="PAS-assoc_C"/>
</dbReference>
<sequence length="692" mass="78566">MDSSSSELDDTRAQLRRYASRSGGQCTPFTTAEIAERLGDAERNVARNLSRLVELGELRTRELADGSRVWWQPANEVDFPDQRSKLQEFGAFVSAVRDYAIFMLDPDGTVVSWNQGAKRIKGYSEGEIVGEPFSTFYTEDAIEEGVPESNLETAAEEGRVEDEGWRIRKDGSRFWADVVITAIRDVDGTLRGFTKVTRDMTEQREYEQRLRRERDLTEQILETVPVGISVIDSDGTFVRANRQALALLEINEADLGDLPAESRALYDAEGELVPGGRRPWTRVSETGESVHDFQCRIDRPEGDHRWLSITAVPLDGIPSGDGGTVVVIEDVTDRRERERRLERRRSELRTELGEILGRISDAFFALDEDRRFTHLNERAAELFQHSEDELLGQSLRETFPERAGGRLGEEFDGALDTQEHTNFEQYDDELDAWLEYNVYPSESGLSVYIHDITDRREYQRKLEESNERLEQFAYAASHDLQEPLRMVSSYLQLIEGRYGDELDEDGREFLEFAVDGADRMRNMIDGLLAYSRVETRGEPFEPVDLGDVLVDVREDLQMRIVESDAEIAAEPLPRVRGDRGQLRQVLQNLLDNAIVYSGDGPPRVRFEAERDGDEWVVSVSDEGIGIDPDNADRVFDVFQRLHSRDRYEGTGIGLALCERIVERHGGELWLDSVPGEGTTFSFTLPATDPDDA</sequence>
<dbReference type="InterPro" id="IPR013656">
    <property type="entry name" value="PAS_4"/>
</dbReference>
<dbReference type="SMART" id="SM00388">
    <property type="entry name" value="HisKA"/>
    <property type="match status" value="1"/>
</dbReference>
<accession>A0A7D5QFW7</accession>
<keyword evidence="4" id="KW-0808">Transferase</keyword>
<dbReference type="EMBL" id="CP058579">
    <property type="protein sequence ID" value="QLG63741.1"/>
    <property type="molecule type" value="Genomic_DNA"/>
</dbReference>
<dbReference type="PRINTS" id="PR00344">
    <property type="entry name" value="BCTRLSENSOR"/>
</dbReference>
<feature type="domain" description="PAS" evidence="7">
    <location>
        <begin position="348"/>
        <end position="418"/>
    </location>
</feature>
<dbReference type="InterPro" id="IPR000014">
    <property type="entry name" value="PAS"/>
</dbReference>
<dbReference type="SMART" id="SM00091">
    <property type="entry name" value="PAS"/>
    <property type="match status" value="3"/>
</dbReference>
<evidence type="ECO:0000313" key="10">
    <source>
        <dbReference type="Proteomes" id="UP000509626"/>
    </source>
</evidence>
<gene>
    <name evidence="9" type="ORF">HUG12_19235</name>
</gene>
<name>A0A7D5QFW7_9EURY</name>
<evidence type="ECO:0000259" key="6">
    <source>
        <dbReference type="PROSITE" id="PS50109"/>
    </source>
</evidence>
<feature type="domain" description="PAS" evidence="7">
    <location>
        <begin position="101"/>
        <end position="140"/>
    </location>
</feature>
<proteinExistence type="predicted"/>
<dbReference type="Gene3D" id="3.30.450.20">
    <property type="entry name" value="PAS domain"/>
    <property type="match status" value="3"/>
</dbReference>
<dbReference type="Pfam" id="PF00512">
    <property type="entry name" value="HisKA"/>
    <property type="match status" value="1"/>
</dbReference>
<dbReference type="PROSITE" id="PS50109">
    <property type="entry name" value="HIS_KIN"/>
    <property type="match status" value="1"/>
</dbReference>
<feature type="domain" description="PAS" evidence="7">
    <location>
        <begin position="213"/>
        <end position="255"/>
    </location>
</feature>
<dbReference type="SMART" id="SM00086">
    <property type="entry name" value="PAC"/>
    <property type="match status" value="2"/>
</dbReference>
<keyword evidence="3" id="KW-0597">Phosphoprotein</keyword>
<dbReference type="Pfam" id="PF02518">
    <property type="entry name" value="HATPase_c"/>
    <property type="match status" value="1"/>
</dbReference>
<dbReference type="InterPro" id="IPR036097">
    <property type="entry name" value="HisK_dim/P_sf"/>
</dbReference>
<dbReference type="SUPFAM" id="SSF55785">
    <property type="entry name" value="PYP-like sensor domain (PAS domain)"/>
    <property type="match status" value="3"/>
</dbReference>
<feature type="domain" description="PAC" evidence="8">
    <location>
        <begin position="291"/>
        <end position="343"/>
    </location>
</feature>
<dbReference type="CDD" id="cd00082">
    <property type="entry name" value="HisKA"/>
    <property type="match status" value="1"/>
</dbReference>
<dbReference type="CDD" id="cd00130">
    <property type="entry name" value="PAS"/>
    <property type="match status" value="3"/>
</dbReference>
<dbReference type="InterPro" id="IPR005467">
    <property type="entry name" value="His_kinase_dom"/>
</dbReference>
<dbReference type="InterPro" id="IPR052162">
    <property type="entry name" value="Sensor_kinase/Photoreceptor"/>
</dbReference>
<dbReference type="InterPro" id="IPR035965">
    <property type="entry name" value="PAS-like_dom_sf"/>
</dbReference>
<feature type="domain" description="PAC" evidence="8">
    <location>
        <begin position="160"/>
        <end position="212"/>
    </location>
</feature>
<evidence type="ECO:0000256" key="5">
    <source>
        <dbReference type="ARBA" id="ARBA00022777"/>
    </source>
</evidence>
<reference evidence="9 10" key="1">
    <citation type="submission" date="2020-06" db="EMBL/GenBank/DDBJ databases">
        <title>NJ-3-1, isolated from saline soil.</title>
        <authorList>
            <person name="Cui H.L."/>
            <person name="Shi X."/>
        </authorList>
    </citation>
    <scope>NUCLEOTIDE SEQUENCE [LARGE SCALE GENOMIC DNA]</scope>
    <source>
        <strain evidence="9 10">NJ-3-1</strain>
    </source>
</reference>
<dbReference type="InterPro" id="IPR003661">
    <property type="entry name" value="HisK_dim/P_dom"/>
</dbReference>